<dbReference type="EMBL" id="BAAAQQ010000013">
    <property type="protein sequence ID" value="GAA2131040.1"/>
    <property type="molecule type" value="Genomic_DNA"/>
</dbReference>
<reference evidence="2" key="1">
    <citation type="journal article" date="2019" name="Int. J. Syst. Evol. Microbiol.">
        <title>The Global Catalogue of Microorganisms (GCM) 10K type strain sequencing project: providing services to taxonomists for standard genome sequencing and annotation.</title>
        <authorList>
            <consortium name="The Broad Institute Genomics Platform"/>
            <consortium name="The Broad Institute Genome Sequencing Center for Infectious Disease"/>
            <person name="Wu L."/>
            <person name="Ma J."/>
        </authorList>
    </citation>
    <scope>NUCLEOTIDE SEQUENCE [LARGE SCALE GENOMIC DNA]</scope>
    <source>
        <strain evidence="2">JCM 16021</strain>
    </source>
</reference>
<dbReference type="Proteomes" id="UP001500575">
    <property type="component" value="Unassembled WGS sequence"/>
</dbReference>
<accession>A0ABP5KEL7</accession>
<protein>
    <recommendedName>
        <fullName evidence="3">AB hydrolase-1 domain-containing protein</fullName>
    </recommendedName>
</protein>
<evidence type="ECO:0000313" key="2">
    <source>
        <dbReference type="Proteomes" id="UP001500575"/>
    </source>
</evidence>
<organism evidence="1 2">
    <name type="scientific">Nocardioides bigeumensis</name>
    <dbReference type="NCBI Taxonomy" id="433657"/>
    <lineage>
        <taxon>Bacteria</taxon>
        <taxon>Bacillati</taxon>
        <taxon>Actinomycetota</taxon>
        <taxon>Actinomycetes</taxon>
        <taxon>Propionibacteriales</taxon>
        <taxon>Nocardioidaceae</taxon>
        <taxon>Nocardioides</taxon>
    </lineage>
</organism>
<evidence type="ECO:0000313" key="1">
    <source>
        <dbReference type="EMBL" id="GAA2131040.1"/>
    </source>
</evidence>
<proteinExistence type="predicted"/>
<keyword evidence="2" id="KW-1185">Reference proteome</keyword>
<evidence type="ECO:0008006" key="3">
    <source>
        <dbReference type="Google" id="ProtNLM"/>
    </source>
</evidence>
<sequence>MLVGASMGGACTVSALADGVEADDWVARDRRHMVTRIAGGLTLLGELVVERAVSGAGAR</sequence>
<comment type="caution">
    <text evidence="1">The sequence shown here is derived from an EMBL/GenBank/DDBJ whole genome shotgun (WGS) entry which is preliminary data.</text>
</comment>
<dbReference type="RefSeq" id="WP_344305025.1">
    <property type="nucleotide sequence ID" value="NZ_BAAAQQ010000013.1"/>
</dbReference>
<gene>
    <name evidence="1" type="ORF">GCM10009843_34160</name>
</gene>
<name>A0ABP5KEL7_9ACTN</name>